<keyword evidence="1" id="KW-0812">Transmembrane</keyword>
<reference evidence="2 3" key="1">
    <citation type="journal article" date="2016" name="Mol. Biol. Evol.">
        <title>Comparative Genomics of Early-Diverging Mushroom-Forming Fungi Provides Insights into the Origins of Lignocellulose Decay Capabilities.</title>
        <authorList>
            <person name="Nagy L.G."/>
            <person name="Riley R."/>
            <person name="Tritt A."/>
            <person name="Adam C."/>
            <person name="Daum C."/>
            <person name="Floudas D."/>
            <person name="Sun H."/>
            <person name="Yadav J.S."/>
            <person name="Pangilinan J."/>
            <person name="Larsson K.H."/>
            <person name="Matsuura K."/>
            <person name="Barry K."/>
            <person name="Labutti K."/>
            <person name="Kuo R."/>
            <person name="Ohm R.A."/>
            <person name="Bhattacharya S.S."/>
            <person name="Shirouzu T."/>
            <person name="Yoshinaga Y."/>
            <person name="Martin F.M."/>
            <person name="Grigoriev I.V."/>
            <person name="Hibbett D.S."/>
        </authorList>
    </citation>
    <scope>NUCLEOTIDE SEQUENCE [LARGE SCALE GENOMIC DNA]</scope>
    <source>
        <strain evidence="2 3">HHB14362 ss-1</strain>
    </source>
</reference>
<dbReference type="AlphaFoldDB" id="A0A165UMJ2"/>
<accession>A0A165UMJ2</accession>
<gene>
    <name evidence="2" type="ORF">NEOLEDRAFT_919289</name>
</gene>
<keyword evidence="1" id="KW-0472">Membrane</keyword>
<keyword evidence="3" id="KW-1185">Reference proteome</keyword>
<dbReference type="EMBL" id="KV425558">
    <property type="protein sequence ID" value="KZT28403.1"/>
    <property type="molecule type" value="Genomic_DNA"/>
</dbReference>
<protein>
    <submittedName>
        <fullName evidence="2">Uncharacterized protein</fullName>
    </submittedName>
</protein>
<feature type="transmembrane region" description="Helical" evidence="1">
    <location>
        <begin position="30"/>
        <end position="54"/>
    </location>
</feature>
<evidence type="ECO:0000256" key="1">
    <source>
        <dbReference type="SAM" id="Phobius"/>
    </source>
</evidence>
<dbReference type="InParanoid" id="A0A165UMJ2"/>
<organism evidence="2 3">
    <name type="scientific">Neolentinus lepideus HHB14362 ss-1</name>
    <dbReference type="NCBI Taxonomy" id="1314782"/>
    <lineage>
        <taxon>Eukaryota</taxon>
        <taxon>Fungi</taxon>
        <taxon>Dikarya</taxon>
        <taxon>Basidiomycota</taxon>
        <taxon>Agaricomycotina</taxon>
        <taxon>Agaricomycetes</taxon>
        <taxon>Gloeophyllales</taxon>
        <taxon>Gloeophyllaceae</taxon>
        <taxon>Neolentinus</taxon>
    </lineage>
</organism>
<evidence type="ECO:0000313" key="3">
    <source>
        <dbReference type="Proteomes" id="UP000076761"/>
    </source>
</evidence>
<keyword evidence="1" id="KW-1133">Transmembrane helix</keyword>
<evidence type="ECO:0000313" key="2">
    <source>
        <dbReference type="EMBL" id="KZT28403.1"/>
    </source>
</evidence>
<proteinExistence type="predicted"/>
<name>A0A165UMJ2_9AGAM</name>
<sequence>MQSGSSAHISEQGRSYRRQSALLQYVLCGYYYKVTAVVAGVISICLHFIVYATLDLEFALTNILAFDASVCSEK</sequence>
<dbReference type="Proteomes" id="UP000076761">
    <property type="component" value="Unassembled WGS sequence"/>
</dbReference>